<evidence type="ECO:0008006" key="4">
    <source>
        <dbReference type="Google" id="ProtNLM"/>
    </source>
</evidence>
<reference evidence="3" key="1">
    <citation type="journal article" date="2014" name="Soil Biol. Biochem.">
        <title>Structure and function of bacterial communities in ageing soils: Insights from the Mendocino ecological staircase.</title>
        <authorList>
            <person name="Uroz S."/>
            <person name="Tech J.J."/>
            <person name="Sawaya N.A."/>
            <person name="Frey-Klett P."/>
            <person name="Leveau J.H.J."/>
        </authorList>
    </citation>
    <scope>NUCLEOTIDE SEQUENCE [LARGE SCALE GENOMIC DNA]</scope>
    <source>
        <strain evidence="3">Cal35</strain>
    </source>
</reference>
<evidence type="ECO:0000313" key="2">
    <source>
        <dbReference type="EMBL" id="AIY39242.1"/>
    </source>
</evidence>
<protein>
    <recommendedName>
        <fullName evidence="4">Lipoprotein</fullName>
    </recommendedName>
</protein>
<keyword evidence="1" id="KW-0732">Signal</keyword>
<evidence type="ECO:0000256" key="1">
    <source>
        <dbReference type="SAM" id="SignalP"/>
    </source>
</evidence>
<gene>
    <name evidence="2" type="ORF">LT85_0082</name>
</gene>
<evidence type="ECO:0000313" key="3">
    <source>
        <dbReference type="Proteomes" id="UP000030302"/>
    </source>
</evidence>
<organism evidence="2 3">
    <name type="scientific">Collimonas arenae</name>
    <dbReference type="NCBI Taxonomy" id="279058"/>
    <lineage>
        <taxon>Bacteria</taxon>
        <taxon>Pseudomonadati</taxon>
        <taxon>Pseudomonadota</taxon>
        <taxon>Betaproteobacteria</taxon>
        <taxon>Burkholderiales</taxon>
        <taxon>Oxalobacteraceae</taxon>
        <taxon>Collimonas</taxon>
    </lineage>
</organism>
<name>A0A0A1F8U3_9BURK</name>
<feature type="signal peptide" evidence="1">
    <location>
        <begin position="1"/>
        <end position="40"/>
    </location>
</feature>
<dbReference type="EMBL" id="CP009962">
    <property type="protein sequence ID" value="AIY39242.1"/>
    <property type="molecule type" value="Genomic_DNA"/>
</dbReference>
<feature type="chain" id="PRO_5001983291" description="Lipoprotein" evidence="1">
    <location>
        <begin position="41"/>
        <end position="155"/>
    </location>
</feature>
<dbReference type="Proteomes" id="UP000030302">
    <property type="component" value="Chromosome"/>
</dbReference>
<dbReference type="HOGENOM" id="CLU_1692481_0_0_4"/>
<keyword evidence="3" id="KW-1185">Reference proteome</keyword>
<proteinExistence type="predicted"/>
<dbReference type="STRING" id="279058.LT85_0082"/>
<dbReference type="KEGG" id="care:LT85_0082"/>
<dbReference type="AlphaFoldDB" id="A0A0A1F8U3"/>
<accession>A0A0A1F8U3</accession>
<sequence length="155" mass="16203">MGSSIYQIAVSKKMASMKMASMVRALLLIVAATATFPAWAGCAVADALIGQYGISFSGFTHALPRVALPAEQQSGPDALVTLALPNQNGQVSDGFSHSALINKDKKRVWILRTGGFAGVYEWYGPVALPTASFAACATEPGHQPQPRRQPAGAAS</sequence>